<sequence>MARLLLKALDRAGIAVETPCPLRMFDRGGDPALMRRLSDEARRAAQAYVDEVRRRVPEDRPDTVLTYHVHYKAPDVFGPAVADALALPYVVVEGSRAPKRAGGAWRLGHELAEAALDRADAVLIVNARDRAMLERFRPPGQALVDFPPFLDADAWPTAERPRTSPGSPPRLLAVAMMRPGDKLASYRLLAASLELLAGHRWVLHVAGDGPARAEVEAAFRPFADRVTMLGELDRLALARAYASADLLVWPAVNEAFGMVFLEAALFGCPALAGAYGGVPGVIRDGVTGLLAEPGNVNDFTDKLTTLLQNSARLSRLGESARADVLAARGLDAAARRLRDALEAGRAAHLERSA</sequence>
<dbReference type="PANTHER" id="PTHR45947">
    <property type="entry name" value="SULFOQUINOVOSYL TRANSFERASE SQD2"/>
    <property type="match status" value="1"/>
</dbReference>
<evidence type="ECO:0000313" key="3">
    <source>
        <dbReference type="Proteomes" id="UP000239772"/>
    </source>
</evidence>
<evidence type="ECO:0000259" key="1">
    <source>
        <dbReference type="Pfam" id="PF00534"/>
    </source>
</evidence>
<dbReference type="GO" id="GO:0016757">
    <property type="term" value="F:glycosyltransferase activity"/>
    <property type="evidence" value="ECO:0007669"/>
    <property type="project" value="InterPro"/>
</dbReference>
<evidence type="ECO:0000313" key="2">
    <source>
        <dbReference type="EMBL" id="PSC04709.1"/>
    </source>
</evidence>
<dbReference type="InterPro" id="IPR001296">
    <property type="entry name" value="Glyco_trans_1"/>
</dbReference>
<name>A0A2T1HT52_9HYPH</name>
<dbReference type="Gene3D" id="3.40.50.2000">
    <property type="entry name" value="Glycogen Phosphorylase B"/>
    <property type="match status" value="2"/>
</dbReference>
<dbReference type="CDD" id="cd03801">
    <property type="entry name" value="GT4_PimA-like"/>
    <property type="match status" value="1"/>
</dbReference>
<proteinExistence type="predicted"/>
<comment type="caution">
    <text evidence="2">The sequence shown here is derived from an EMBL/GenBank/DDBJ whole genome shotgun (WGS) entry which is preliminary data.</text>
</comment>
<dbReference type="InterPro" id="IPR050194">
    <property type="entry name" value="Glycosyltransferase_grp1"/>
</dbReference>
<keyword evidence="2" id="KW-0808">Transferase</keyword>
<feature type="domain" description="Glycosyl transferase family 1" evidence="1">
    <location>
        <begin position="193"/>
        <end position="322"/>
    </location>
</feature>
<dbReference type="EMBL" id="PVZS01000012">
    <property type="protein sequence ID" value="PSC04709.1"/>
    <property type="molecule type" value="Genomic_DNA"/>
</dbReference>
<accession>A0A2T1HT52</accession>
<protein>
    <submittedName>
        <fullName evidence="2">Glycosyl transferase family 1</fullName>
    </submittedName>
</protein>
<dbReference type="OrthoDB" id="5443996at2"/>
<gene>
    <name evidence="2" type="ORF">SLNSH_12685</name>
</gene>
<dbReference type="AlphaFoldDB" id="A0A2T1HT52"/>
<keyword evidence="3" id="KW-1185">Reference proteome</keyword>
<dbReference type="SUPFAM" id="SSF53756">
    <property type="entry name" value="UDP-Glycosyltransferase/glycogen phosphorylase"/>
    <property type="match status" value="1"/>
</dbReference>
<reference evidence="3" key="1">
    <citation type="submission" date="2018-03" db="EMBL/GenBank/DDBJ databases">
        <authorList>
            <person name="Sun L."/>
            <person name="Liu H."/>
            <person name="Chen W."/>
            <person name="Huang K."/>
            <person name="Liu W."/>
            <person name="Gao X."/>
        </authorList>
    </citation>
    <scope>NUCLEOTIDE SEQUENCE [LARGE SCALE GENOMIC DNA]</scope>
    <source>
        <strain evidence="3">SH9</strain>
    </source>
</reference>
<dbReference type="Pfam" id="PF00534">
    <property type="entry name" value="Glycos_transf_1"/>
    <property type="match status" value="1"/>
</dbReference>
<dbReference type="PANTHER" id="PTHR45947:SF3">
    <property type="entry name" value="SULFOQUINOVOSYL TRANSFERASE SQD2"/>
    <property type="match status" value="1"/>
</dbReference>
<dbReference type="Proteomes" id="UP000239772">
    <property type="component" value="Unassembled WGS sequence"/>
</dbReference>
<organism evidence="2 3">
    <name type="scientific">Alsobacter soli</name>
    <dbReference type="NCBI Taxonomy" id="2109933"/>
    <lineage>
        <taxon>Bacteria</taxon>
        <taxon>Pseudomonadati</taxon>
        <taxon>Pseudomonadota</taxon>
        <taxon>Alphaproteobacteria</taxon>
        <taxon>Hyphomicrobiales</taxon>
        <taxon>Alsobacteraceae</taxon>
        <taxon>Alsobacter</taxon>
    </lineage>
</organism>